<keyword evidence="1" id="KW-1133">Transmembrane helix</keyword>
<reference evidence="2 3" key="1">
    <citation type="submission" date="2016-10" db="EMBL/GenBank/DDBJ databases">
        <authorList>
            <person name="de Groot N.N."/>
        </authorList>
    </citation>
    <scope>NUCLEOTIDE SEQUENCE [LARGE SCALE GENOMIC DNA]</scope>
    <source>
        <strain evidence="2 3">ASO4-2</strain>
    </source>
</reference>
<evidence type="ECO:0000256" key="1">
    <source>
        <dbReference type="SAM" id="Phobius"/>
    </source>
</evidence>
<gene>
    <name evidence="2" type="ORF">SAMN05660653_01322</name>
</gene>
<feature type="transmembrane region" description="Helical" evidence="1">
    <location>
        <begin position="99"/>
        <end position="119"/>
    </location>
</feature>
<evidence type="ECO:0000313" key="2">
    <source>
        <dbReference type="EMBL" id="SDB27220.1"/>
    </source>
</evidence>
<keyword evidence="1" id="KW-0812">Transmembrane</keyword>
<dbReference type="STRING" id="617002.SAMN05660653_01322"/>
<keyword evidence="3" id="KW-1185">Reference proteome</keyword>
<protein>
    <recommendedName>
        <fullName evidence="4">Rod shape-determining protein MreD</fullName>
    </recommendedName>
</protein>
<feature type="transmembrane region" description="Helical" evidence="1">
    <location>
        <begin position="51"/>
        <end position="69"/>
    </location>
</feature>
<feature type="transmembrane region" description="Helical" evidence="1">
    <location>
        <begin position="75"/>
        <end position="92"/>
    </location>
</feature>
<accession>A0A1G6C2V4</accession>
<keyword evidence="1" id="KW-0472">Membrane</keyword>
<proteinExistence type="predicted"/>
<dbReference type="RefSeq" id="WP_092118951.1">
    <property type="nucleotide sequence ID" value="NZ_FMXO01000006.1"/>
</dbReference>
<feature type="transmembrane region" description="Helical" evidence="1">
    <location>
        <begin position="131"/>
        <end position="153"/>
    </location>
</feature>
<dbReference type="EMBL" id="FMXO01000006">
    <property type="protein sequence ID" value="SDB27220.1"/>
    <property type="molecule type" value="Genomic_DNA"/>
</dbReference>
<sequence>MNVTSSIGLTPLRVFWSLYFVTAVWLQLYIPGMDFFAPGILLCLQQERLRHVLFLLLLSVLIQEGTGPLVFGTSILRYGSLIGLFFLGRGFFESRSPIFIFFLIFAFTLLHAIILQTMAGLQSLTISGPRLLWESVFIFGTFLLIWLILNACYRFFPRHESLS</sequence>
<dbReference type="OrthoDB" id="5470719at2"/>
<organism evidence="2 3">
    <name type="scientific">Desulfonatronum thiosulfatophilum</name>
    <dbReference type="NCBI Taxonomy" id="617002"/>
    <lineage>
        <taxon>Bacteria</taxon>
        <taxon>Pseudomonadati</taxon>
        <taxon>Thermodesulfobacteriota</taxon>
        <taxon>Desulfovibrionia</taxon>
        <taxon>Desulfovibrionales</taxon>
        <taxon>Desulfonatronaceae</taxon>
        <taxon>Desulfonatronum</taxon>
    </lineage>
</organism>
<dbReference type="Proteomes" id="UP000198771">
    <property type="component" value="Unassembled WGS sequence"/>
</dbReference>
<dbReference type="AlphaFoldDB" id="A0A1G6C2V4"/>
<name>A0A1G6C2V4_9BACT</name>
<evidence type="ECO:0000313" key="3">
    <source>
        <dbReference type="Proteomes" id="UP000198771"/>
    </source>
</evidence>
<evidence type="ECO:0008006" key="4">
    <source>
        <dbReference type="Google" id="ProtNLM"/>
    </source>
</evidence>